<name>T1H376_MEGSC</name>
<organism evidence="1 2">
    <name type="scientific">Megaselia scalaris</name>
    <name type="common">Humpbacked fly</name>
    <name type="synonym">Phora scalaris</name>
    <dbReference type="NCBI Taxonomy" id="36166"/>
    <lineage>
        <taxon>Eukaryota</taxon>
        <taxon>Metazoa</taxon>
        <taxon>Ecdysozoa</taxon>
        <taxon>Arthropoda</taxon>
        <taxon>Hexapoda</taxon>
        <taxon>Insecta</taxon>
        <taxon>Pterygota</taxon>
        <taxon>Neoptera</taxon>
        <taxon>Endopterygota</taxon>
        <taxon>Diptera</taxon>
        <taxon>Brachycera</taxon>
        <taxon>Muscomorpha</taxon>
        <taxon>Platypezoidea</taxon>
        <taxon>Phoridae</taxon>
        <taxon>Megaseliini</taxon>
        <taxon>Megaselia</taxon>
    </lineage>
</organism>
<keyword evidence="2" id="KW-1185">Reference proteome</keyword>
<reference evidence="1" key="2">
    <citation type="submission" date="2015-06" db="UniProtKB">
        <authorList>
            <consortium name="EnsemblMetazoa"/>
        </authorList>
    </citation>
    <scope>IDENTIFICATION</scope>
</reference>
<sequence length="148" mass="16931">MTNQKFPRKIVSTHISLTLGGTIVKPVEEYIQPVEKFFSDGWNYVSGAVVNTAKSAKERVDSDIDEFNDKHPQVKDAGTVFVDRIKGIRDWPEKVSRQVEENPTFQRAKDGAKEYLKPIQENVFQPIGEFGEVVWDKLRNIKVPEIKV</sequence>
<dbReference type="EnsemblMetazoa" id="MESCA010695-RA">
    <property type="protein sequence ID" value="MESCA010695-PA"/>
    <property type="gene ID" value="MESCA010695"/>
</dbReference>
<accession>T1H376</accession>
<evidence type="ECO:0000313" key="1">
    <source>
        <dbReference type="EnsemblMetazoa" id="MESCA010695-PA"/>
    </source>
</evidence>
<dbReference type="EMBL" id="CAQQ02186267">
    <property type="status" value="NOT_ANNOTATED_CDS"/>
    <property type="molecule type" value="Genomic_DNA"/>
</dbReference>
<protein>
    <submittedName>
        <fullName evidence="1">Uncharacterized protein</fullName>
    </submittedName>
</protein>
<dbReference type="HOGENOM" id="CLU_1760879_0_0_1"/>
<reference evidence="2" key="1">
    <citation type="submission" date="2013-02" db="EMBL/GenBank/DDBJ databases">
        <authorList>
            <person name="Hughes D."/>
        </authorList>
    </citation>
    <scope>NUCLEOTIDE SEQUENCE</scope>
    <source>
        <strain>Durham</strain>
        <strain evidence="2">NC isolate 2 -- Noor lab</strain>
    </source>
</reference>
<dbReference type="Proteomes" id="UP000015102">
    <property type="component" value="Unassembled WGS sequence"/>
</dbReference>
<dbReference type="AlphaFoldDB" id="T1H376"/>
<evidence type="ECO:0000313" key="2">
    <source>
        <dbReference type="Proteomes" id="UP000015102"/>
    </source>
</evidence>
<proteinExistence type="predicted"/>